<dbReference type="Gene3D" id="2.60.120.1140">
    <property type="entry name" value="Protein of unknown function DUF192"/>
    <property type="match status" value="1"/>
</dbReference>
<feature type="transmembrane region" description="Helical" evidence="1">
    <location>
        <begin position="28"/>
        <end position="50"/>
    </location>
</feature>
<keyword evidence="3" id="KW-1185">Reference proteome</keyword>
<evidence type="ECO:0000313" key="3">
    <source>
        <dbReference type="Proteomes" id="UP000545386"/>
    </source>
</evidence>
<protein>
    <submittedName>
        <fullName evidence="2">DUF192 domain-containing protein</fullName>
    </submittedName>
</protein>
<organism evidence="2 3">
    <name type="scientific">Pusillimonas minor</name>
    <dbReference type="NCBI Taxonomy" id="2697024"/>
    <lineage>
        <taxon>Bacteria</taxon>
        <taxon>Pseudomonadati</taxon>
        <taxon>Pseudomonadota</taxon>
        <taxon>Betaproteobacteria</taxon>
        <taxon>Burkholderiales</taxon>
        <taxon>Alcaligenaceae</taxon>
        <taxon>Pusillimonas</taxon>
    </lineage>
</organism>
<accession>A0A842HLW8</accession>
<reference evidence="2 3" key="1">
    <citation type="submission" date="2020-08" db="EMBL/GenBank/DDBJ databases">
        <title>Paraeoetvoesia sp. YC-7-48 draft genome sequence.</title>
        <authorList>
            <person name="Yao L."/>
        </authorList>
    </citation>
    <scope>NUCLEOTIDE SEQUENCE [LARGE SCALE GENOMIC DNA]</scope>
    <source>
        <strain evidence="3">YC-7-48</strain>
    </source>
</reference>
<dbReference type="InterPro" id="IPR038695">
    <property type="entry name" value="Saro_0823-like_sf"/>
</dbReference>
<name>A0A842HLW8_9BURK</name>
<dbReference type="EMBL" id="JACJUU010000003">
    <property type="protein sequence ID" value="MBC2769287.1"/>
    <property type="molecule type" value="Genomic_DNA"/>
</dbReference>
<comment type="caution">
    <text evidence="2">The sequence shown here is derived from an EMBL/GenBank/DDBJ whole genome shotgun (WGS) entry which is preliminary data.</text>
</comment>
<dbReference type="RefSeq" id="WP_185779058.1">
    <property type="nucleotide sequence ID" value="NZ_JACJUU010000003.1"/>
</dbReference>
<dbReference type="AlphaFoldDB" id="A0A842HLW8"/>
<dbReference type="Proteomes" id="UP000545386">
    <property type="component" value="Unassembled WGS sequence"/>
</dbReference>
<sequence>MVVDLATSWFARLLGVWRCGIPGRGRALWLYPCCSVHTFGLSCAIDVIYFDKQMRPLKYVQGLKPWRVSVCLRARSVLELPAGTLQRARRSCLQ</sequence>
<proteinExistence type="predicted"/>
<evidence type="ECO:0000313" key="2">
    <source>
        <dbReference type="EMBL" id="MBC2769287.1"/>
    </source>
</evidence>
<keyword evidence="1" id="KW-0472">Membrane</keyword>
<gene>
    <name evidence="2" type="ORF">GTU67_05075</name>
</gene>
<keyword evidence="1" id="KW-1133">Transmembrane helix</keyword>
<keyword evidence="1" id="KW-0812">Transmembrane</keyword>
<evidence type="ECO:0000256" key="1">
    <source>
        <dbReference type="SAM" id="Phobius"/>
    </source>
</evidence>